<evidence type="ECO:0000259" key="21">
    <source>
        <dbReference type="PROSITE" id="PS50850"/>
    </source>
</evidence>
<evidence type="ECO:0000256" key="1">
    <source>
        <dbReference type="ARBA" id="ARBA00004141"/>
    </source>
</evidence>
<dbReference type="GO" id="GO:0022857">
    <property type="term" value="F:transmembrane transporter activity"/>
    <property type="evidence" value="ECO:0007669"/>
    <property type="project" value="InterPro"/>
</dbReference>
<organism evidence="22 23">
    <name type="scientific">Hyaloscypha variabilis (strain UAMH 11265 / GT02V1 / F)</name>
    <name type="common">Meliniomyces variabilis</name>
    <dbReference type="NCBI Taxonomy" id="1149755"/>
    <lineage>
        <taxon>Eukaryota</taxon>
        <taxon>Fungi</taxon>
        <taxon>Dikarya</taxon>
        <taxon>Ascomycota</taxon>
        <taxon>Pezizomycotina</taxon>
        <taxon>Leotiomycetes</taxon>
        <taxon>Helotiales</taxon>
        <taxon>Hyaloscyphaceae</taxon>
        <taxon>Hyaloscypha</taxon>
        <taxon>Hyaloscypha variabilis</taxon>
    </lineage>
</organism>
<feature type="region of interest" description="Disordered" evidence="19">
    <location>
        <begin position="1"/>
        <end position="21"/>
    </location>
</feature>
<dbReference type="InterPro" id="IPR052187">
    <property type="entry name" value="MFSD1"/>
</dbReference>
<feature type="domain" description="Major facilitator superfamily (MFS) profile" evidence="21">
    <location>
        <begin position="42"/>
        <end position="449"/>
    </location>
</feature>
<evidence type="ECO:0000256" key="18">
    <source>
        <dbReference type="ARBA" id="ARBA00046376"/>
    </source>
</evidence>
<evidence type="ECO:0000256" key="16">
    <source>
        <dbReference type="ARBA" id="ARBA00045018"/>
    </source>
</evidence>
<evidence type="ECO:0000256" key="12">
    <source>
        <dbReference type="ARBA" id="ARBA00044912"/>
    </source>
</evidence>
<evidence type="ECO:0000256" key="3">
    <source>
        <dbReference type="ARBA" id="ARBA00044878"/>
    </source>
</evidence>
<evidence type="ECO:0000256" key="19">
    <source>
        <dbReference type="SAM" id="MobiDB-lite"/>
    </source>
</evidence>
<dbReference type="PANTHER" id="PTHR23512">
    <property type="entry name" value="MAJOR FACILITATOR SUPERFAMILY DOMAIN-CONTAINING PROTEIN 1"/>
    <property type="match status" value="1"/>
</dbReference>
<dbReference type="EMBL" id="KZ613946">
    <property type="protein sequence ID" value="PMD39610.1"/>
    <property type="molecule type" value="Genomic_DNA"/>
</dbReference>
<dbReference type="Pfam" id="PF07690">
    <property type="entry name" value="MFS_1"/>
    <property type="match status" value="1"/>
</dbReference>
<feature type="transmembrane region" description="Helical" evidence="20">
    <location>
        <begin position="258"/>
        <end position="279"/>
    </location>
</feature>
<feature type="transmembrane region" description="Helical" evidence="20">
    <location>
        <begin position="108"/>
        <end position="129"/>
    </location>
</feature>
<evidence type="ECO:0000256" key="8">
    <source>
        <dbReference type="ARBA" id="ARBA00044898"/>
    </source>
</evidence>
<comment type="catalytic activity">
    <reaction evidence="11">
        <text>L-arginyl-glycine(out) = L-arginyl-glycine(in)</text>
        <dbReference type="Rhea" id="RHEA:79391"/>
        <dbReference type="ChEBI" id="CHEBI:229955"/>
    </reaction>
</comment>
<keyword evidence="20" id="KW-0812">Transmembrane</keyword>
<evidence type="ECO:0000256" key="4">
    <source>
        <dbReference type="ARBA" id="ARBA00044881"/>
    </source>
</evidence>
<comment type="catalytic activity">
    <reaction evidence="5">
        <text>L-alpha-aminoacyl-L-histidine(out) = L-alpha-aminoacyl-L-histidine(in)</text>
        <dbReference type="Rhea" id="RHEA:79375"/>
        <dbReference type="ChEBI" id="CHEBI:229967"/>
    </reaction>
</comment>
<evidence type="ECO:0000256" key="6">
    <source>
        <dbReference type="ARBA" id="ARBA00044891"/>
    </source>
</evidence>
<comment type="catalytic activity">
    <reaction evidence="8">
        <text>L-aspartyl-L-lysine(out) = L-aspartyl-L-lysine(in)</text>
        <dbReference type="Rhea" id="RHEA:79411"/>
        <dbReference type="ChEBI" id="CHEBI:229953"/>
    </reaction>
</comment>
<evidence type="ECO:0000256" key="20">
    <source>
        <dbReference type="SAM" id="Phobius"/>
    </source>
</evidence>
<dbReference type="AlphaFoldDB" id="A0A2J6RM69"/>
<comment type="function">
    <text evidence="17">Lysosomal dipeptide uniporter that selectively exports lysine, arginine or histidine-containing dipeptides with a net positive charge from the lysosome lumen into the cytosol. Could play a role in a specific type of protein O-glycosylation indirectly regulating macrophages migration and tissue invasion. Also essential for liver homeostasis.</text>
</comment>
<feature type="transmembrane region" description="Helical" evidence="20">
    <location>
        <begin position="201"/>
        <end position="223"/>
    </location>
</feature>
<evidence type="ECO:0000313" key="22">
    <source>
        <dbReference type="EMBL" id="PMD39610.1"/>
    </source>
</evidence>
<comment type="catalytic activity">
    <reaction evidence="12">
        <text>L-histidyl-L-alpha-amino acid(out) = L-histidyl-L-alpha-amino acid(in)</text>
        <dbReference type="Rhea" id="RHEA:79379"/>
        <dbReference type="ChEBI" id="CHEBI:229964"/>
    </reaction>
</comment>
<evidence type="ECO:0000256" key="10">
    <source>
        <dbReference type="ARBA" id="ARBA00044900"/>
    </source>
</evidence>
<comment type="catalytic activity">
    <reaction evidence="10">
        <text>L-lysyl-L-lysine(out) = L-lysyl-L-lysine(in)</text>
        <dbReference type="Rhea" id="RHEA:79403"/>
        <dbReference type="ChEBI" id="CHEBI:229956"/>
    </reaction>
</comment>
<comment type="catalytic activity">
    <reaction evidence="6">
        <text>L-lysyl-L-alpha-amino acid(out) = L-lysyl-L-alpha-amino acid(in)</text>
        <dbReference type="Rhea" id="RHEA:79387"/>
        <dbReference type="ChEBI" id="CHEBI:229965"/>
    </reaction>
</comment>
<evidence type="ECO:0000256" key="15">
    <source>
        <dbReference type="ARBA" id="ARBA00044985"/>
    </source>
</evidence>
<dbReference type="SUPFAM" id="SSF103473">
    <property type="entry name" value="MFS general substrate transporter"/>
    <property type="match status" value="1"/>
</dbReference>
<dbReference type="OrthoDB" id="424834at2759"/>
<feature type="transmembrane region" description="Helical" evidence="20">
    <location>
        <begin position="36"/>
        <end position="55"/>
    </location>
</feature>
<evidence type="ECO:0000256" key="7">
    <source>
        <dbReference type="ARBA" id="ARBA00044893"/>
    </source>
</evidence>
<comment type="catalytic activity">
    <reaction evidence="2">
        <text>L-lysyl-L-alanine(out) = L-lysyl-L-alanine(in)</text>
        <dbReference type="Rhea" id="RHEA:79399"/>
        <dbReference type="ChEBI" id="CHEBI:229954"/>
    </reaction>
</comment>
<dbReference type="InterPro" id="IPR036259">
    <property type="entry name" value="MFS_trans_sf"/>
</dbReference>
<dbReference type="InterPro" id="IPR020846">
    <property type="entry name" value="MFS_dom"/>
</dbReference>
<comment type="catalytic activity">
    <reaction evidence="4">
        <text>L-alpha-aminoacyl-L-arginine(out) = L-alpha-aminoacyl-L-arginine(in)</text>
        <dbReference type="Rhea" id="RHEA:79367"/>
        <dbReference type="ChEBI" id="CHEBI:229968"/>
    </reaction>
</comment>
<feature type="transmembrane region" description="Helical" evidence="20">
    <location>
        <begin position="427"/>
        <end position="447"/>
    </location>
</feature>
<evidence type="ECO:0000256" key="13">
    <source>
        <dbReference type="ARBA" id="ARBA00044919"/>
    </source>
</evidence>
<evidence type="ECO:0000313" key="23">
    <source>
        <dbReference type="Proteomes" id="UP000235786"/>
    </source>
</evidence>
<comment type="catalytic activity">
    <reaction evidence="3">
        <text>L-histidyl-glycine(out) = L-histidyl-glycine(in)</text>
        <dbReference type="Rhea" id="RHEA:79395"/>
        <dbReference type="ChEBI" id="CHEBI:229957"/>
    </reaction>
</comment>
<keyword evidence="20" id="KW-0472">Membrane</keyword>
<dbReference type="Gene3D" id="1.20.1250.20">
    <property type="entry name" value="MFS general substrate transporter like domains"/>
    <property type="match status" value="2"/>
</dbReference>
<comment type="subcellular location">
    <subcellularLocation>
        <location evidence="1">Membrane</location>
        <topology evidence="1">Multi-pass membrane protein</topology>
    </subcellularLocation>
</comment>
<gene>
    <name evidence="22" type="ORF">L207DRAFT_634168</name>
</gene>
<comment type="subunit">
    <text evidence="18">Homodimer. Interacts with lysosomal protein GLMP (via lumenal domain); the interaction starts while both proteins are still in the endoplasmic reticulum and is required for stabilization of MFSD1 in lysosomes but has no direct effect on its targeting to lysosomes or transporter activity.</text>
</comment>
<evidence type="ECO:0000256" key="2">
    <source>
        <dbReference type="ARBA" id="ARBA00044876"/>
    </source>
</evidence>
<feature type="transmembrane region" description="Helical" evidence="20">
    <location>
        <begin position="353"/>
        <end position="372"/>
    </location>
</feature>
<evidence type="ECO:0000256" key="14">
    <source>
        <dbReference type="ARBA" id="ARBA00044924"/>
    </source>
</evidence>
<feature type="transmembrane region" description="Helical" evidence="20">
    <location>
        <begin position="299"/>
        <end position="320"/>
    </location>
</feature>
<dbReference type="PROSITE" id="PS50850">
    <property type="entry name" value="MFS"/>
    <property type="match status" value="1"/>
</dbReference>
<sequence length="532" mass="57751">MSPEDPVQKGGSRVEVSSVLDENSTNEDSALVTVPLSFKLASIFLVSAIGFGSSWSGGITGAMKTTLKKGLNINNIQFALLEASEDFMVTALVLLSGAVTDRIGGARAILYGNVTYTIGSILVAAATTVRSFKFMIFGRVVLALGDIATQIAQYKIFSSWFPPSHGFATTLGLELGIGKIGAFVGKSTANIIAEKTGDFSWVFWTAVFMNFFTNCMTIIFYFFTRYCKGKFKGTPDPATGEKLTEKNKKFELGKVLELPWVFWGVMCFSLFETSMAIVFQQNATELAQLRFGTDAVTAGWYTSVLQYAGFFVVPFVGIFIDLLGNRITLMVLCGAGVFLSMSILNWATTTQGTAAAFGIYAVAYSFGPTTIIDSIRTSIWDSSVFGSAYACKITMNNAMNIIVRILIGVLQDLSPASNQYQKVTPVYVVLSVLSLAASLILLTLFFLSKLPTGKFTTIYVDIGRLQWTRKQRLAKGNLINERMLVVGGGEADVGEEGRKMKKLSKVCFVALMILVAGSWAAYFWGVATGNND</sequence>
<comment type="catalytic activity">
    <reaction evidence="7">
        <text>L-alpha-aminoacyl-L-lysine(out) = L-alpha-aminoacyl-L-lysine(in)</text>
        <dbReference type="Rhea" id="RHEA:79383"/>
        <dbReference type="ChEBI" id="CHEBI:229966"/>
    </reaction>
</comment>
<feature type="transmembrane region" description="Helical" evidence="20">
    <location>
        <begin position="384"/>
        <end position="407"/>
    </location>
</feature>
<evidence type="ECO:0000256" key="9">
    <source>
        <dbReference type="ARBA" id="ARBA00044899"/>
    </source>
</evidence>
<keyword evidence="23" id="KW-1185">Reference proteome</keyword>
<dbReference type="GO" id="GO:0016020">
    <property type="term" value="C:membrane"/>
    <property type="evidence" value="ECO:0007669"/>
    <property type="project" value="UniProtKB-SubCell"/>
</dbReference>
<accession>A0A2J6RM69</accession>
<evidence type="ECO:0000256" key="11">
    <source>
        <dbReference type="ARBA" id="ARBA00044903"/>
    </source>
</evidence>
<dbReference type="Proteomes" id="UP000235786">
    <property type="component" value="Unassembled WGS sequence"/>
</dbReference>
<keyword evidence="20" id="KW-1133">Transmembrane helix</keyword>
<evidence type="ECO:0000256" key="17">
    <source>
        <dbReference type="ARBA" id="ARBA00045709"/>
    </source>
</evidence>
<dbReference type="InterPro" id="IPR011701">
    <property type="entry name" value="MFS"/>
</dbReference>
<reference evidence="22 23" key="1">
    <citation type="submission" date="2016-04" db="EMBL/GenBank/DDBJ databases">
        <title>A degradative enzymes factory behind the ericoid mycorrhizal symbiosis.</title>
        <authorList>
            <consortium name="DOE Joint Genome Institute"/>
            <person name="Martino E."/>
            <person name="Morin E."/>
            <person name="Grelet G."/>
            <person name="Kuo A."/>
            <person name="Kohler A."/>
            <person name="Daghino S."/>
            <person name="Barry K."/>
            <person name="Choi C."/>
            <person name="Cichocki N."/>
            <person name="Clum A."/>
            <person name="Copeland A."/>
            <person name="Hainaut M."/>
            <person name="Haridas S."/>
            <person name="Labutti K."/>
            <person name="Lindquist E."/>
            <person name="Lipzen A."/>
            <person name="Khouja H.-R."/>
            <person name="Murat C."/>
            <person name="Ohm R."/>
            <person name="Olson A."/>
            <person name="Spatafora J."/>
            <person name="Veneault-Fourrey C."/>
            <person name="Henrissat B."/>
            <person name="Grigoriev I."/>
            <person name="Martin F."/>
            <person name="Perotto S."/>
        </authorList>
    </citation>
    <scope>NUCLEOTIDE SEQUENCE [LARGE SCALE GENOMIC DNA]</scope>
    <source>
        <strain evidence="22 23">F</strain>
    </source>
</reference>
<comment type="catalytic activity">
    <reaction evidence="9">
        <text>L-arginyl-L-alpha-amino acid(out) = L-arginyl-L-alpha-amino acid(in)</text>
        <dbReference type="Rhea" id="RHEA:79371"/>
        <dbReference type="ChEBI" id="CHEBI:84315"/>
    </reaction>
</comment>
<dbReference type="PANTHER" id="PTHR23512:SF12">
    <property type="entry name" value="TRANSPORTER, PUTATIVE (AFU_ORTHOLOGUE AFUA_4G00260)-RELATED"/>
    <property type="match status" value="1"/>
</dbReference>
<comment type="catalytic activity">
    <reaction evidence="14">
        <text>L-lysyl-glycine(out) = L-lysyl-glycine(in)</text>
        <dbReference type="Rhea" id="RHEA:79407"/>
        <dbReference type="ChEBI" id="CHEBI:191202"/>
    </reaction>
</comment>
<feature type="transmembrane region" description="Helical" evidence="20">
    <location>
        <begin position="327"/>
        <end position="347"/>
    </location>
</feature>
<comment type="catalytic activity">
    <reaction evidence="13">
        <text>L-alanyl-L-lysine(out) = L-alanyl-L-lysine(in)</text>
        <dbReference type="Rhea" id="RHEA:79415"/>
        <dbReference type="ChEBI" id="CHEBI:192470"/>
    </reaction>
</comment>
<feature type="transmembrane region" description="Helical" evidence="20">
    <location>
        <begin position="506"/>
        <end position="527"/>
    </location>
</feature>
<proteinExistence type="predicted"/>
<name>A0A2J6RM69_HYAVF</name>
<evidence type="ECO:0000256" key="5">
    <source>
        <dbReference type="ARBA" id="ARBA00044884"/>
    </source>
</evidence>
<protein>
    <recommendedName>
        <fullName evidence="15">Lysosomal dipeptide transporter MFSD1</fullName>
    </recommendedName>
    <alternativeName>
        <fullName evidence="16">Major facilitator superfamily domain-containing protein 1</fullName>
    </alternativeName>
</protein>